<dbReference type="EMBL" id="VUOB01000055">
    <property type="protein sequence ID" value="KAA2255637.1"/>
    <property type="molecule type" value="Genomic_DNA"/>
</dbReference>
<organism evidence="3 4">
    <name type="scientific">Solihabitans fulvus</name>
    <dbReference type="NCBI Taxonomy" id="1892852"/>
    <lineage>
        <taxon>Bacteria</taxon>
        <taxon>Bacillati</taxon>
        <taxon>Actinomycetota</taxon>
        <taxon>Actinomycetes</taxon>
        <taxon>Pseudonocardiales</taxon>
        <taxon>Pseudonocardiaceae</taxon>
        <taxon>Solihabitans</taxon>
    </lineage>
</organism>
<reference evidence="3 4" key="1">
    <citation type="submission" date="2019-09" db="EMBL/GenBank/DDBJ databases">
        <title>Goodfellowia gen. nov., a new genus of the Pseudonocardineae related to Actinoalloteichus, containing Goodfellowia coeruleoviolacea gen. nov., comb. nov. gen. nov., comb. nov.</title>
        <authorList>
            <person name="Labeda D."/>
        </authorList>
    </citation>
    <scope>NUCLEOTIDE SEQUENCE [LARGE SCALE GENOMIC DNA]</scope>
    <source>
        <strain evidence="3 4">AN110305</strain>
    </source>
</reference>
<dbReference type="PANTHER" id="PTHR12277:SF79">
    <property type="entry name" value="XAA-PRO DIPEPTIDYL-PEPTIDASE-RELATED"/>
    <property type="match status" value="1"/>
</dbReference>
<gene>
    <name evidence="3" type="ORF">F0L68_27945</name>
</gene>
<name>A0A5B2X013_9PSEU</name>
<dbReference type="GO" id="GO:0006508">
    <property type="term" value="P:proteolysis"/>
    <property type="evidence" value="ECO:0007669"/>
    <property type="project" value="InterPro"/>
</dbReference>
<dbReference type="InterPro" id="IPR029058">
    <property type="entry name" value="AB_hydrolase_fold"/>
</dbReference>
<evidence type="ECO:0000256" key="1">
    <source>
        <dbReference type="SAM" id="Phobius"/>
    </source>
</evidence>
<dbReference type="Proteomes" id="UP000323454">
    <property type="component" value="Unassembled WGS sequence"/>
</dbReference>
<dbReference type="PANTHER" id="PTHR12277">
    <property type="entry name" value="ALPHA/BETA HYDROLASE DOMAIN-CONTAINING PROTEIN"/>
    <property type="match status" value="1"/>
</dbReference>
<proteinExistence type="predicted"/>
<dbReference type="Pfam" id="PF00326">
    <property type="entry name" value="Peptidase_S9"/>
    <property type="match status" value="1"/>
</dbReference>
<keyword evidence="1" id="KW-1133">Transmembrane helix</keyword>
<dbReference type="SUPFAM" id="SSF53474">
    <property type="entry name" value="alpha/beta-Hydrolases"/>
    <property type="match status" value="1"/>
</dbReference>
<evidence type="ECO:0000259" key="2">
    <source>
        <dbReference type="Pfam" id="PF00326"/>
    </source>
</evidence>
<dbReference type="Gene3D" id="3.40.50.1820">
    <property type="entry name" value="alpha/beta hydrolase"/>
    <property type="match status" value="1"/>
</dbReference>
<keyword evidence="4" id="KW-1185">Reference proteome</keyword>
<protein>
    <submittedName>
        <fullName evidence="3">Prolyl oligopeptidase family serine peptidase</fullName>
    </submittedName>
</protein>
<keyword evidence="1" id="KW-0812">Transmembrane</keyword>
<accession>A0A5B2X013</accession>
<dbReference type="InterPro" id="IPR001375">
    <property type="entry name" value="Peptidase_S9_cat"/>
</dbReference>
<feature type="transmembrane region" description="Helical" evidence="1">
    <location>
        <begin position="14"/>
        <end position="37"/>
    </location>
</feature>
<evidence type="ECO:0000313" key="3">
    <source>
        <dbReference type="EMBL" id="KAA2255637.1"/>
    </source>
</evidence>
<dbReference type="AlphaFoldDB" id="A0A5B2X013"/>
<sequence length="392" mass="41480">MGTPGVRRRRGRRFVLITVVSLLVLAVGGAFGVGWYYSGQLLDPANAHPGLPDTALGAAGTPDKPTVLLAESDNTKMPGTWGLVWGGGAARVGDVVSRSGGRVERAMLDGTPPAPNTKVRLETSVWTTDPKVAFGLGFDEVSVRTELGDAPAWFVPATRTDTTWAIAVHGRGGSRTETLRALPQLHEAGLPVLSVTYRNDLGAPASPDGLFHLGDTEWHDLEAAVRYAQDKGATHVLLYGWSMGGAIVGQFLARSPLAGSVSAVVLDAPVTSWTKTLDLQAANRGLPSALTPVAELVSDWRADLDFDRFDLVANPPATKPPTLLFHGTADGTVPVQASRDLAAAADRLHWPLRYVEVPGAAHTAAWNVDQDGYRRNLGDFLTSTIGAPTTAH</sequence>
<comment type="caution">
    <text evidence="3">The sequence shown here is derived from an EMBL/GenBank/DDBJ whole genome shotgun (WGS) entry which is preliminary data.</text>
</comment>
<dbReference type="OrthoDB" id="8111537at2"/>
<evidence type="ECO:0000313" key="4">
    <source>
        <dbReference type="Proteomes" id="UP000323454"/>
    </source>
</evidence>
<keyword evidence="1" id="KW-0472">Membrane</keyword>
<dbReference type="RefSeq" id="WP_149852812.1">
    <property type="nucleotide sequence ID" value="NZ_VUOB01000055.1"/>
</dbReference>
<dbReference type="GO" id="GO:0008236">
    <property type="term" value="F:serine-type peptidase activity"/>
    <property type="evidence" value="ECO:0007669"/>
    <property type="project" value="InterPro"/>
</dbReference>
<feature type="domain" description="Peptidase S9 prolyl oligopeptidase catalytic" evidence="2">
    <location>
        <begin position="211"/>
        <end position="380"/>
    </location>
</feature>
<reference evidence="3 4" key="2">
    <citation type="submission" date="2019-09" db="EMBL/GenBank/DDBJ databases">
        <authorList>
            <person name="Jin C."/>
        </authorList>
    </citation>
    <scope>NUCLEOTIDE SEQUENCE [LARGE SCALE GENOMIC DNA]</scope>
    <source>
        <strain evidence="3 4">AN110305</strain>
    </source>
</reference>